<dbReference type="OrthoDB" id="6494175at2759"/>
<reference evidence="1" key="1">
    <citation type="submission" date="2020-08" db="EMBL/GenBank/DDBJ databases">
        <title>Multicomponent nature underlies the extraordinary mechanical properties of spider dragline silk.</title>
        <authorList>
            <person name="Kono N."/>
            <person name="Nakamura H."/>
            <person name="Mori M."/>
            <person name="Yoshida Y."/>
            <person name="Ohtoshi R."/>
            <person name="Malay A.D."/>
            <person name="Moran D.A.P."/>
            <person name="Tomita M."/>
            <person name="Numata K."/>
            <person name="Arakawa K."/>
        </authorList>
    </citation>
    <scope>NUCLEOTIDE SEQUENCE</scope>
</reference>
<evidence type="ECO:0000313" key="1">
    <source>
        <dbReference type="EMBL" id="GFY48368.1"/>
    </source>
</evidence>
<dbReference type="AlphaFoldDB" id="A0A8X6X7A4"/>
<comment type="caution">
    <text evidence="1">The sequence shown here is derived from an EMBL/GenBank/DDBJ whole genome shotgun (WGS) entry which is preliminary data.</text>
</comment>
<dbReference type="EMBL" id="BMAV01007333">
    <property type="protein sequence ID" value="GFY50144.1"/>
    <property type="molecule type" value="Genomic_DNA"/>
</dbReference>
<proteinExistence type="predicted"/>
<protein>
    <submittedName>
        <fullName evidence="1">Uncharacterized protein</fullName>
    </submittedName>
</protein>
<accession>A0A8X6X7A4</accession>
<evidence type="ECO:0000313" key="2">
    <source>
        <dbReference type="EMBL" id="GFY50144.1"/>
    </source>
</evidence>
<keyword evidence="3" id="KW-1185">Reference proteome</keyword>
<sequence>MLIVKISAFEFRVFVEKQIHPQYDTVWCGGIIEPYFFENNDDQAANVMGARYHFLLKLDDIDVDNIWFQQDSAASHTACEIIQYPLVSVIRIIP</sequence>
<dbReference type="Proteomes" id="UP000886998">
    <property type="component" value="Unassembled WGS sequence"/>
</dbReference>
<organism evidence="1 3">
    <name type="scientific">Trichonephila inaurata madagascariensis</name>
    <dbReference type="NCBI Taxonomy" id="2747483"/>
    <lineage>
        <taxon>Eukaryota</taxon>
        <taxon>Metazoa</taxon>
        <taxon>Ecdysozoa</taxon>
        <taxon>Arthropoda</taxon>
        <taxon>Chelicerata</taxon>
        <taxon>Arachnida</taxon>
        <taxon>Araneae</taxon>
        <taxon>Araneomorphae</taxon>
        <taxon>Entelegynae</taxon>
        <taxon>Araneoidea</taxon>
        <taxon>Nephilidae</taxon>
        <taxon>Trichonephila</taxon>
        <taxon>Trichonephila inaurata</taxon>
    </lineage>
</organism>
<name>A0A8X6X7A4_9ARAC</name>
<evidence type="ECO:0000313" key="3">
    <source>
        <dbReference type="Proteomes" id="UP000886998"/>
    </source>
</evidence>
<dbReference type="EMBL" id="BMAV01006402">
    <property type="protein sequence ID" value="GFY48368.1"/>
    <property type="molecule type" value="Genomic_DNA"/>
</dbReference>
<gene>
    <name evidence="2" type="ORF">TNIN_208101</name>
    <name evidence="1" type="ORF">TNIN_453681</name>
</gene>